<evidence type="ECO:0000313" key="10">
    <source>
        <dbReference type="Proteomes" id="UP000800097"/>
    </source>
</evidence>
<feature type="compositionally biased region" description="Low complexity" evidence="7">
    <location>
        <begin position="591"/>
        <end position="610"/>
    </location>
</feature>
<accession>A0A6A6JUH1</accession>
<protein>
    <recommendedName>
        <fullName evidence="1">tRNA(Ile)-lysidine synthetase</fullName>
        <ecNumber evidence="1">6.3.4.19</ecNumber>
    </recommendedName>
</protein>
<keyword evidence="4" id="KW-0547">Nucleotide-binding</keyword>
<evidence type="ECO:0000256" key="7">
    <source>
        <dbReference type="SAM" id="MobiDB-lite"/>
    </source>
</evidence>
<dbReference type="EMBL" id="ML986486">
    <property type="protein sequence ID" value="KAF2279468.1"/>
    <property type="molecule type" value="Genomic_DNA"/>
</dbReference>
<keyword evidence="5" id="KW-0067">ATP-binding</keyword>
<feature type="region of interest" description="Disordered" evidence="7">
    <location>
        <begin position="675"/>
        <end position="744"/>
    </location>
</feature>
<evidence type="ECO:0000256" key="3">
    <source>
        <dbReference type="ARBA" id="ARBA00022694"/>
    </source>
</evidence>
<dbReference type="InterPro" id="IPR014729">
    <property type="entry name" value="Rossmann-like_a/b/a_fold"/>
</dbReference>
<evidence type="ECO:0000313" key="9">
    <source>
        <dbReference type="EMBL" id="KAF2279468.1"/>
    </source>
</evidence>
<dbReference type="GeneID" id="54550896"/>
<dbReference type="GO" id="GO:0008033">
    <property type="term" value="P:tRNA processing"/>
    <property type="evidence" value="ECO:0007669"/>
    <property type="project" value="UniProtKB-KW"/>
</dbReference>
<name>A0A6A6JUH1_WESOR</name>
<keyword evidence="3" id="KW-0819">tRNA processing</keyword>
<dbReference type="InterPro" id="IPR012094">
    <property type="entry name" value="tRNA_Ile_lys_synt"/>
</dbReference>
<dbReference type="Proteomes" id="UP000800097">
    <property type="component" value="Unassembled WGS sequence"/>
</dbReference>
<dbReference type="InterPro" id="IPR011063">
    <property type="entry name" value="TilS/TtcA_N"/>
</dbReference>
<dbReference type="EC" id="6.3.4.19" evidence="1"/>
<keyword evidence="10" id="KW-1185">Reference proteome</keyword>
<evidence type="ECO:0000256" key="1">
    <source>
        <dbReference type="ARBA" id="ARBA00013267"/>
    </source>
</evidence>
<reference evidence="9" key="1">
    <citation type="journal article" date="2020" name="Stud. Mycol.">
        <title>101 Dothideomycetes genomes: a test case for predicting lifestyles and emergence of pathogens.</title>
        <authorList>
            <person name="Haridas S."/>
            <person name="Albert R."/>
            <person name="Binder M."/>
            <person name="Bloem J."/>
            <person name="Labutti K."/>
            <person name="Salamov A."/>
            <person name="Andreopoulos B."/>
            <person name="Baker S."/>
            <person name="Barry K."/>
            <person name="Bills G."/>
            <person name="Bluhm B."/>
            <person name="Cannon C."/>
            <person name="Castanera R."/>
            <person name="Culley D."/>
            <person name="Daum C."/>
            <person name="Ezra D."/>
            <person name="Gonzalez J."/>
            <person name="Henrissat B."/>
            <person name="Kuo A."/>
            <person name="Liang C."/>
            <person name="Lipzen A."/>
            <person name="Lutzoni F."/>
            <person name="Magnuson J."/>
            <person name="Mondo S."/>
            <person name="Nolan M."/>
            <person name="Ohm R."/>
            <person name="Pangilinan J."/>
            <person name="Park H.-J."/>
            <person name="Ramirez L."/>
            <person name="Alfaro M."/>
            <person name="Sun H."/>
            <person name="Tritt A."/>
            <person name="Yoshinaga Y."/>
            <person name="Zwiers L.-H."/>
            <person name="Turgeon B."/>
            <person name="Goodwin S."/>
            <person name="Spatafora J."/>
            <person name="Crous P."/>
            <person name="Grigoriev I."/>
        </authorList>
    </citation>
    <scope>NUCLEOTIDE SEQUENCE</scope>
    <source>
        <strain evidence="9">CBS 379.55</strain>
    </source>
</reference>
<dbReference type="NCBIfam" id="TIGR02432">
    <property type="entry name" value="lysidine_TilS_N"/>
    <property type="match status" value="1"/>
</dbReference>
<dbReference type="CDD" id="cd01992">
    <property type="entry name" value="TilS_N"/>
    <property type="match status" value="1"/>
</dbReference>
<dbReference type="Gene3D" id="3.40.50.620">
    <property type="entry name" value="HUPs"/>
    <property type="match status" value="1"/>
</dbReference>
<dbReference type="PANTHER" id="PTHR43033:SF1">
    <property type="entry name" value="TRNA(ILE)-LYSIDINE SYNTHASE-RELATED"/>
    <property type="match status" value="1"/>
</dbReference>
<sequence>MLGWYGVVVRRGGSAVKRTVAWGRAWEKRWYSSVTAEPVSREEFARALDDVYPHATGRTMGLAISGGVDSMALATLYTQSYRMDGSLAEPHAIIIDHKVRLESTEEAEWVAEQLREKLQIPSTIIPLTWPDDVDPRNLQKFESVARRLRYQALGLTCRDHGINALLVAHHGDDQAETIMMRLVKGRLRSGLQGMHSVEWIPECHGIHGVHHSGDTNGLPLTRTDIKKTTPNRPPIPFLIEKGGIQILRPLLTFEKSRLIATCQANSIPWAEDKTNHIPTFTTRNAVRHILQNHHLPEALTSKSLISLAQRMQRRVESHRQQAEKIFDKTPLALDIQTGSLIVRFPPASAFLASQAGDLSKRSDRNAARNTAFLYLQRVAELVSPKDLPSIGQLSAAVDHVWPALRLDENETATTKNTSKASPSSSSANLCVLGIWFRRNALPSRARQDPTVSAILSAPSSFSADWYQSNTNEEDNIYLLSRQPLDTKEKDSASLRLTIPNTSLDPSSATTWHLFDDRFWLRVENRLEGGDDVVVRMLTDEEVVGLLSSGKGVSPSSERREDQARVKLPQLGFLKPADLRTTIPALFRRPRSSLGTGSAASSSDKSTTTTAEYQQEKETLLALPTLGVRVPSVSPGSRYLKWEVRYKKISVESSSREMEDVVLPWSWRRGWLNDTKQKVGKNSSGEAARGKKKEKNECVRGNDENRDVGRWKRRGPGGGKNGGERRGGGSWDSWKLGRAARESRR</sequence>
<dbReference type="AlphaFoldDB" id="A0A6A6JUH1"/>
<gene>
    <name evidence="9" type="ORF">EI97DRAFT_430537</name>
</gene>
<dbReference type="InterPro" id="IPR012795">
    <property type="entry name" value="tRNA_Ile_lys_synt_N"/>
</dbReference>
<organism evidence="9 10">
    <name type="scientific">Westerdykella ornata</name>
    <dbReference type="NCBI Taxonomy" id="318751"/>
    <lineage>
        <taxon>Eukaryota</taxon>
        <taxon>Fungi</taxon>
        <taxon>Dikarya</taxon>
        <taxon>Ascomycota</taxon>
        <taxon>Pezizomycotina</taxon>
        <taxon>Dothideomycetes</taxon>
        <taxon>Pleosporomycetidae</taxon>
        <taxon>Pleosporales</taxon>
        <taxon>Sporormiaceae</taxon>
        <taxon>Westerdykella</taxon>
    </lineage>
</organism>
<dbReference type="Pfam" id="PF01171">
    <property type="entry name" value="ATP_bind_3"/>
    <property type="match status" value="1"/>
</dbReference>
<dbReference type="SUPFAM" id="SSF52402">
    <property type="entry name" value="Adenine nucleotide alpha hydrolases-like"/>
    <property type="match status" value="1"/>
</dbReference>
<evidence type="ECO:0000256" key="4">
    <source>
        <dbReference type="ARBA" id="ARBA00022741"/>
    </source>
</evidence>
<proteinExistence type="inferred from homology"/>
<dbReference type="HAMAP" id="MF_01161">
    <property type="entry name" value="tRNA_Ile_lys_synt"/>
    <property type="match status" value="1"/>
</dbReference>
<dbReference type="PANTHER" id="PTHR43033">
    <property type="entry name" value="TRNA(ILE)-LYSIDINE SYNTHASE-RELATED"/>
    <property type="match status" value="1"/>
</dbReference>
<evidence type="ECO:0000256" key="2">
    <source>
        <dbReference type="ARBA" id="ARBA00022598"/>
    </source>
</evidence>
<evidence type="ECO:0000256" key="5">
    <source>
        <dbReference type="ARBA" id="ARBA00022840"/>
    </source>
</evidence>
<evidence type="ECO:0000256" key="6">
    <source>
        <dbReference type="ARBA" id="ARBA00048539"/>
    </source>
</evidence>
<dbReference type="RefSeq" id="XP_033657007.1">
    <property type="nucleotide sequence ID" value="XM_033797721.1"/>
</dbReference>
<feature type="domain" description="tRNA(Ile)-lysidine/2-thiocytidine synthase N-terminal" evidence="8">
    <location>
        <begin position="61"/>
        <end position="288"/>
    </location>
</feature>
<comment type="catalytic activity">
    <reaction evidence="6">
        <text>cytidine(34) in tRNA(Ile2) + L-lysine + ATP = lysidine(34) in tRNA(Ile2) + AMP + diphosphate + H(+)</text>
        <dbReference type="Rhea" id="RHEA:43744"/>
        <dbReference type="Rhea" id="RHEA-COMP:10625"/>
        <dbReference type="Rhea" id="RHEA-COMP:10670"/>
        <dbReference type="ChEBI" id="CHEBI:15378"/>
        <dbReference type="ChEBI" id="CHEBI:30616"/>
        <dbReference type="ChEBI" id="CHEBI:32551"/>
        <dbReference type="ChEBI" id="CHEBI:33019"/>
        <dbReference type="ChEBI" id="CHEBI:82748"/>
        <dbReference type="ChEBI" id="CHEBI:83665"/>
        <dbReference type="ChEBI" id="CHEBI:456215"/>
        <dbReference type="EC" id="6.3.4.19"/>
    </reaction>
</comment>
<dbReference type="GO" id="GO:0005524">
    <property type="term" value="F:ATP binding"/>
    <property type="evidence" value="ECO:0007669"/>
    <property type="project" value="UniProtKB-KW"/>
</dbReference>
<dbReference type="OrthoDB" id="434144at2759"/>
<keyword evidence="2" id="KW-0436">Ligase</keyword>
<dbReference type="GO" id="GO:0032267">
    <property type="term" value="F:tRNA(Ile)-lysidine synthase activity"/>
    <property type="evidence" value="ECO:0007669"/>
    <property type="project" value="UniProtKB-EC"/>
</dbReference>
<evidence type="ECO:0000259" key="8">
    <source>
        <dbReference type="Pfam" id="PF01171"/>
    </source>
</evidence>
<feature type="region of interest" description="Disordered" evidence="7">
    <location>
        <begin position="589"/>
        <end position="613"/>
    </location>
</feature>
<feature type="compositionally biased region" description="Basic and acidic residues" evidence="7">
    <location>
        <begin position="693"/>
        <end position="709"/>
    </location>
</feature>